<dbReference type="Proteomes" id="UP000612456">
    <property type="component" value="Unassembled WGS sequence"/>
</dbReference>
<dbReference type="EMBL" id="BMHP01000003">
    <property type="protein sequence ID" value="GGD85394.1"/>
    <property type="molecule type" value="Genomic_DNA"/>
</dbReference>
<keyword evidence="2" id="KW-1185">Reference proteome</keyword>
<proteinExistence type="predicted"/>
<name>A0A917E0P5_9BACL</name>
<comment type="caution">
    <text evidence="1">The sequence shown here is derived from an EMBL/GenBank/DDBJ whole genome shotgun (WGS) entry which is preliminary data.</text>
</comment>
<gene>
    <name evidence="1" type="ORF">GCM10010911_49790</name>
</gene>
<evidence type="ECO:0000313" key="2">
    <source>
        <dbReference type="Proteomes" id="UP000612456"/>
    </source>
</evidence>
<accession>A0A917E0P5</accession>
<protein>
    <submittedName>
        <fullName evidence="1">Uncharacterized protein</fullName>
    </submittedName>
</protein>
<organism evidence="1 2">
    <name type="scientific">Paenibacillus nasutitermitis</name>
    <dbReference type="NCBI Taxonomy" id="1652958"/>
    <lineage>
        <taxon>Bacteria</taxon>
        <taxon>Bacillati</taxon>
        <taxon>Bacillota</taxon>
        <taxon>Bacilli</taxon>
        <taxon>Bacillales</taxon>
        <taxon>Paenibacillaceae</taxon>
        <taxon>Paenibacillus</taxon>
    </lineage>
</organism>
<reference evidence="1" key="1">
    <citation type="journal article" date="2014" name="Int. J. Syst. Evol. Microbiol.">
        <title>Complete genome sequence of Corynebacterium casei LMG S-19264T (=DSM 44701T), isolated from a smear-ripened cheese.</title>
        <authorList>
            <consortium name="US DOE Joint Genome Institute (JGI-PGF)"/>
            <person name="Walter F."/>
            <person name="Albersmeier A."/>
            <person name="Kalinowski J."/>
            <person name="Ruckert C."/>
        </authorList>
    </citation>
    <scope>NUCLEOTIDE SEQUENCE</scope>
    <source>
        <strain evidence="1">CGMCC 1.15178</strain>
    </source>
</reference>
<dbReference type="AlphaFoldDB" id="A0A917E0P5"/>
<evidence type="ECO:0000313" key="1">
    <source>
        <dbReference type="EMBL" id="GGD85394.1"/>
    </source>
</evidence>
<sequence>MVMRRNKLNGFMKRSSRTSERDRIITVMDDEVRVWYDDAGNLPFNLHLSYRKNGRLHKP</sequence>
<reference evidence="1" key="2">
    <citation type="submission" date="2020-09" db="EMBL/GenBank/DDBJ databases">
        <authorList>
            <person name="Sun Q."/>
            <person name="Zhou Y."/>
        </authorList>
    </citation>
    <scope>NUCLEOTIDE SEQUENCE</scope>
    <source>
        <strain evidence="1">CGMCC 1.15178</strain>
    </source>
</reference>